<keyword evidence="3" id="KW-1185">Reference proteome</keyword>
<dbReference type="InterPro" id="IPR011989">
    <property type="entry name" value="ARM-like"/>
</dbReference>
<dbReference type="EMBL" id="VSRR010000772">
    <property type="protein sequence ID" value="MPC19459.1"/>
    <property type="molecule type" value="Genomic_DNA"/>
</dbReference>
<dbReference type="PANTHER" id="PTHR21467">
    <property type="entry name" value="PROTEIN PHOSPHATASE 4 REGULATORY SUBUNIT 4 PPP4R4"/>
    <property type="match status" value="1"/>
</dbReference>
<dbReference type="Gene3D" id="1.25.10.10">
    <property type="entry name" value="Leucine-rich Repeat Variant"/>
    <property type="match status" value="1"/>
</dbReference>
<feature type="region of interest" description="Disordered" evidence="1">
    <location>
        <begin position="327"/>
        <end position="429"/>
    </location>
</feature>
<dbReference type="PANTHER" id="PTHR21467:SF0">
    <property type="entry name" value="SERINE_THREONINE-PROTEIN PHOSPHATASE 4 REGULATORY SUBUNIT 4"/>
    <property type="match status" value="1"/>
</dbReference>
<dbReference type="AlphaFoldDB" id="A0A5B7DDZ8"/>
<dbReference type="GO" id="GO:0019888">
    <property type="term" value="F:protein phosphatase regulator activity"/>
    <property type="evidence" value="ECO:0007669"/>
    <property type="project" value="TreeGrafter"/>
</dbReference>
<dbReference type="OrthoDB" id="340346at2759"/>
<feature type="compositionally biased region" description="Basic and acidic residues" evidence="1">
    <location>
        <begin position="343"/>
        <end position="364"/>
    </location>
</feature>
<sequence>MPDLVAEVRSGEYEAECRQQCAYNLPCMVAFAGGSTSYRTSLHSTVSSLLTDPSHQVRITVAAAFHQLCTLVGAEVGLLKEGLLQLLRSESLEVLAALIPNLPNIITTMHRHNAIAPQSPRGELLEVVGALKQGEETVSVTSMWRVHAECLTQAAALAPCLPPDMLFSQLVPLMVIRMQTARPIPCRLAAARTLLVYLHHMTSTEHREHICNTLVSEFCDGNSCHKRMLFLNIATMILEMFSKLFFKTYFFRPLLSLHNDRVPNIRLKLVMLLPQMKATLSLPEDKTRLQELETVVGSLLVSEVDRDVSAAVSTTITLLDKIEVCESQRGSPEGESAGQETEDERKEKQEQRILGDTKADEKKSPGGVNKFLPCGVTTEGGRNEGDALGERRSGSRSSSRRSSGVNRLPPYLERRRSNSHAPKQPPDEHTILRHGVFSFNPFQPSEPPFTPGSEDITLRGIAAWHCELPLNVPSQSPLHHVLTGDIHIEM</sequence>
<feature type="compositionally biased region" description="Low complexity" evidence="1">
    <location>
        <begin position="395"/>
        <end position="404"/>
    </location>
</feature>
<protein>
    <submittedName>
        <fullName evidence="2">Serine/threonine-protein phosphatase 4 regulatory subunit 4</fullName>
    </submittedName>
</protein>
<dbReference type="GO" id="GO:0005829">
    <property type="term" value="C:cytosol"/>
    <property type="evidence" value="ECO:0007669"/>
    <property type="project" value="TreeGrafter"/>
</dbReference>
<name>A0A5B7DDZ8_PORTR</name>
<dbReference type="InterPro" id="IPR039918">
    <property type="entry name" value="PPP4R4"/>
</dbReference>
<dbReference type="GO" id="GO:0008287">
    <property type="term" value="C:protein serine/threonine phosphatase complex"/>
    <property type="evidence" value="ECO:0007669"/>
    <property type="project" value="TreeGrafter"/>
</dbReference>
<comment type="caution">
    <text evidence="2">The sequence shown here is derived from an EMBL/GenBank/DDBJ whole genome shotgun (WGS) entry which is preliminary data.</text>
</comment>
<organism evidence="2 3">
    <name type="scientific">Portunus trituberculatus</name>
    <name type="common">Swimming crab</name>
    <name type="synonym">Neptunus trituberculatus</name>
    <dbReference type="NCBI Taxonomy" id="210409"/>
    <lineage>
        <taxon>Eukaryota</taxon>
        <taxon>Metazoa</taxon>
        <taxon>Ecdysozoa</taxon>
        <taxon>Arthropoda</taxon>
        <taxon>Crustacea</taxon>
        <taxon>Multicrustacea</taxon>
        <taxon>Malacostraca</taxon>
        <taxon>Eumalacostraca</taxon>
        <taxon>Eucarida</taxon>
        <taxon>Decapoda</taxon>
        <taxon>Pleocyemata</taxon>
        <taxon>Brachyura</taxon>
        <taxon>Eubrachyura</taxon>
        <taxon>Portunoidea</taxon>
        <taxon>Portunidae</taxon>
        <taxon>Portuninae</taxon>
        <taxon>Portunus</taxon>
    </lineage>
</organism>
<dbReference type="SUPFAM" id="SSF48371">
    <property type="entry name" value="ARM repeat"/>
    <property type="match status" value="1"/>
</dbReference>
<evidence type="ECO:0000313" key="2">
    <source>
        <dbReference type="EMBL" id="MPC19459.1"/>
    </source>
</evidence>
<evidence type="ECO:0000313" key="3">
    <source>
        <dbReference type="Proteomes" id="UP000324222"/>
    </source>
</evidence>
<feature type="compositionally biased region" description="Basic and acidic residues" evidence="1">
    <location>
        <begin position="381"/>
        <end position="393"/>
    </location>
</feature>
<proteinExistence type="predicted"/>
<dbReference type="Proteomes" id="UP000324222">
    <property type="component" value="Unassembled WGS sequence"/>
</dbReference>
<dbReference type="InterPro" id="IPR016024">
    <property type="entry name" value="ARM-type_fold"/>
</dbReference>
<gene>
    <name evidence="2" type="primary">PPP4R4</name>
    <name evidence="2" type="ORF">E2C01_012375</name>
</gene>
<evidence type="ECO:0000256" key="1">
    <source>
        <dbReference type="SAM" id="MobiDB-lite"/>
    </source>
</evidence>
<accession>A0A5B7DDZ8</accession>
<reference evidence="2 3" key="1">
    <citation type="submission" date="2019-05" db="EMBL/GenBank/DDBJ databases">
        <title>Another draft genome of Portunus trituberculatus and its Hox gene families provides insights of decapod evolution.</title>
        <authorList>
            <person name="Jeong J.-H."/>
            <person name="Song I."/>
            <person name="Kim S."/>
            <person name="Choi T."/>
            <person name="Kim D."/>
            <person name="Ryu S."/>
            <person name="Kim W."/>
        </authorList>
    </citation>
    <scope>NUCLEOTIDE SEQUENCE [LARGE SCALE GENOMIC DNA]</scope>
    <source>
        <tissue evidence="2">Muscle</tissue>
    </source>
</reference>